<dbReference type="InterPro" id="IPR000086">
    <property type="entry name" value="NUDIX_hydrolase_dom"/>
</dbReference>
<evidence type="ECO:0000313" key="5">
    <source>
        <dbReference type="Proteomes" id="UP000279194"/>
    </source>
</evidence>
<dbReference type="Gene3D" id="3.90.79.10">
    <property type="entry name" value="Nucleoside Triphosphate Pyrophosphohydrolase"/>
    <property type="match status" value="1"/>
</dbReference>
<name>A0A3L9DW06_9STRE</name>
<evidence type="ECO:0000259" key="3">
    <source>
        <dbReference type="PROSITE" id="PS51462"/>
    </source>
</evidence>
<feature type="domain" description="Nudix hydrolase" evidence="3">
    <location>
        <begin position="68"/>
        <end position="195"/>
    </location>
</feature>
<dbReference type="PROSITE" id="PS51462">
    <property type="entry name" value="NUDIX"/>
    <property type="match status" value="1"/>
</dbReference>
<dbReference type="PANTHER" id="PTHR43046">
    <property type="entry name" value="GDP-MANNOSE MANNOSYL HYDROLASE"/>
    <property type="match status" value="1"/>
</dbReference>
<comment type="caution">
    <text evidence="4">The sequence shown here is derived from an EMBL/GenBank/DDBJ whole genome shotgun (WGS) entry which is preliminary data.</text>
</comment>
<keyword evidence="2" id="KW-0378">Hydrolase</keyword>
<accession>A0A3L9DW06</accession>
<dbReference type="PANTHER" id="PTHR43046:SF16">
    <property type="entry name" value="ADP-RIBOSE PYROPHOSPHATASE YJHB-RELATED"/>
    <property type="match status" value="1"/>
</dbReference>
<dbReference type="Gene3D" id="6.10.250.1120">
    <property type="match status" value="1"/>
</dbReference>
<dbReference type="AlphaFoldDB" id="A0A3L9DW06"/>
<proteinExistence type="predicted"/>
<sequence length="206" mass="23052">MTENNNYLDWAVRLQSLAQAGLAYSDNVFDRERFEEIRDIAASMLVEPSGLPKEVVKDLFASDSGYQTPKIDTRAAIFQNDKILLVQENDGRWSLPGGWCDVDQSVMENTMKEAFEEAGALVKPIRLVAVLDKAKNNPATTAVRVIKHFVLCRYICGDFVPNNETLDAKYFALADLPKLVETKATAAQIALCFEASKAEHWETVFD</sequence>
<dbReference type="InterPro" id="IPR015797">
    <property type="entry name" value="NUDIX_hydrolase-like_dom_sf"/>
</dbReference>
<evidence type="ECO:0000313" key="4">
    <source>
        <dbReference type="EMBL" id="RLY05275.1"/>
    </source>
</evidence>
<dbReference type="InterPro" id="IPR059176">
    <property type="entry name" value="UDP-X_N"/>
</dbReference>
<dbReference type="CDD" id="cd18889">
    <property type="entry name" value="NUDIX_ADPRase"/>
    <property type="match status" value="1"/>
</dbReference>
<dbReference type="GO" id="GO:0016787">
    <property type="term" value="F:hydrolase activity"/>
    <property type="evidence" value="ECO:0007669"/>
    <property type="project" value="UniProtKB-KW"/>
</dbReference>
<comment type="cofactor">
    <cofactor evidence="1">
        <name>Mg(2+)</name>
        <dbReference type="ChEBI" id="CHEBI:18420"/>
    </cofactor>
</comment>
<dbReference type="Pfam" id="PF12535">
    <property type="entry name" value="Nudix_N"/>
    <property type="match status" value="1"/>
</dbReference>
<reference evidence="4 5" key="1">
    <citation type="submission" date="2018-10" db="EMBL/GenBank/DDBJ databases">
        <title>Streptococcus hillyeri sp. nov., isolated from equine tracheal sample.</title>
        <authorList>
            <person name="Macfadyen A.C."/>
            <person name="Waller A."/>
            <person name="Paterson G.K."/>
        </authorList>
    </citation>
    <scope>NUCLEOTIDE SEQUENCE [LARGE SCALE GENOMIC DNA]</scope>
    <source>
        <strain evidence="4 5">28462</strain>
    </source>
</reference>
<dbReference type="OrthoDB" id="9804442at2"/>
<evidence type="ECO:0000256" key="2">
    <source>
        <dbReference type="ARBA" id="ARBA00022801"/>
    </source>
</evidence>
<dbReference type="RefSeq" id="WP_121834401.1">
    <property type="nucleotide sequence ID" value="NZ_CP163513.1"/>
</dbReference>
<dbReference type="Pfam" id="PF00293">
    <property type="entry name" value="NUDIX"/>
    <property type="match status" value="1"/>
</dbReference>
<dbReference type="EMBL" id="RCVM01000001">
    <property type="protein sequence ID" value="RLY05275.1"/>
    <property type="molecule type" value="Genomic_DNA"/>
</dbReference>
<organism evidence="4 5">
    <name type="scientific">Streptococcus hillyeri</name>
    <dbReference type="NCBI Taxonomy" id="2282420"/>
    <lineage>
        <taxon>Bacteria</taxon>
        <taxon>Bacillati</taxon>
        <taxon>Bacillota</taxon>
        <taxon>Bacilli</taxon>
        <taxon>Lactobacillales</taxon>
        <taxon>Streptococcaceae</taxon>
        <taxon>Streptococcus</taxon>
    </lineage>
</organism>
<keyword evidence="5" id="KW-1185">Reference proteome</keyword>
<gene>
    <name evidence="4" type="ORF">EAF07_00830</name>
</gene>
<protein>
    <submittedName>
        <fullName evidence="4">NUDIX domain-containing protein</fullName>
    </submittedName>
</protein>
<dbReference type="SUPFAM" id="SSF55811">
    <property type="entry name" value="Nudix"/>
    <property type="match status" value="1"/>
</dbReference>
<dbReference type="Proteomes" id="UP000279194">
    <property type="component" value="Unassembled WGS sequence"/>
</dbReference>
<evidence type="ECO:0000256" key="1">
    <source>
        <dbReference type="ARBA" id="ARBA00001946"/>
    </source>
</evidence>